<sequence>MSNEDASEKFQWEVDSLLDRLTKLQRSLAEERHTTDAVLKLLRENESECNNLKAELQQLSVENQEKSSVVLSLQASLLMHEENCSTRERELKQLADELKPLEYHMQTMKQNSYAKLESIKSQFAGQLIESTASIRQKRSQRDQIILKRNILLTFFSHGKQNEWINFKQEVVDDALSQVNLASKRREIASLELKIPELENILGDLQTELQQMEKKQHLLRNSQRPLISSSSQNVDTLCSRPLLRLGLSLPKIQLLPKIRVPLFGDKLSKSSEMITGHREIDDLTTTHSSLPHLRESTFSCYSQSSASSSVLKETSASTVNRSSTNPSAGSFEIDTGSSKRNSSDSCIKSVIVTSPTMTSPVLAGNKQLSLESRRGIYKNVSTFLGTPKYFENPSESFSYASVTSSVSPHFDSTKRNEIYGEKCKPAVLFASNLEKENIEKNENMENSSGAQTSVAGQVSWPVPSSTSSSSPGWNSVTPANEESRKAYITSLMESPQIVYSKVPSPVKYIKNQLPNSLPVGAPHPDDDSGVFSVTSHRVHIEDLTESGETKTQSSSGVCTERNVKNNCFIQDQQPMEIEDSNEHEQNEPSFSSSQGFSVNDEVTFGSQPTSDSKMDTSSSAVKKPQSSSLTLPLVATSSQPNIVSAESSTTSGSLMMSGHLLSATATEPGIFLSSSPSTSTYSAADIRTSESVVVSLAGSYSQQVPRRPRFFSSPIANDKYISADRTNAFSVSVGAPSPVSTVSSANTGTPTSHFSQDFGNSMLLSDKSKQPSLEKGGTLTLFGSTAS</sequence>
<feature type="region of interest" description="Disordered" evidence="2">
    <location>
        <begin position="741"/>
        <end position="786"/>
    </location>
</feature>
<protein>
    <submittedName>
        <fullName evidence="3">Uncharacterized protein</fullName>
    </submittedName>
</protein>
<feature type="region of interest" description="Disordered" evidence="2">
    <location>
        <begin position="441"/>
        <end position="477"/>
    </location>
</feature>
<gene>
    <name evidence="3" type="ORF">SK128_025374</name>
</gene>
<dbReference type="AlphaFoldDB" id="A0AAN9AH75"/>
<feature type="compositionally biased region" description="Polar residues" evidence="2">
    <location>
        <begin position="313"/>
        <end position="327"/>
    </location>
</feature>
<keyword evidence="4" id="KW-1185">Reference proteome</keyword>
<feature type="coiled-coil region" evidence="1">
    <location>
        <begin position="14"/>
        <end position="69"/>
    </location>
</feature>
<dbReference type="Proteomes" id="UP001381693">
    <property type="component" value="Unassembled WGS sequence"/>
</dbReference>
<evidence type="ECO:0000256" key="2">
    <source>
        <dbReference type="SAM" id="MobiDB-lite"/>
    </source>
</evidence>
<comment type="caution">
    <text evidence="3">The sequence shown here is derived from an EMBL/GenBank/DDBJ whole genome shotgun (WGS) entry which is preliminary data.</text>
</comment>
<feature type="region of interest" description="Disordered" evidence="2">
    <location>
        <begin position="577"/>
        <end position="632"/>
    </location>
</feature>
<evidence type="ECO:0000313" key="3">
    <source>
        <dbReference type="EMBL" id="KAK7086876.1"/>
    </source>
</evidence>
<keyword evidence="1" id="KW-0175">Coiled coil</keyword>
<feature type="compositionally biased region" description="Polar residues" evidence="2">
    <location>
        <begin position="741"/>
        <end position="762"/>
    </location>
</feature>
<proteinExistence type="predicted"/>
<feature type="compositionally biased region" description="Low complexity" evidence="2">
    <location>
        <begin position="458"/>
        <end position="477"/>
    </location>
</feature>
<feature type="non-terminal residue" evidence="3">
    <location>
        <position position="786"/>
    </location>
</feature>
<feature type="coiled-coil region" evidence="1">
    <location>
        <begin position="180"/>
        <end position="221"/>
    </location>
</feature>
<dbReference type="EMBL" id="JAXCGZ010000061">
    <property type="protein sequence ID" value="KAK7086876.1"/>
    <property type="molecule type" value="Genomic_DNA"/>
</dbReference>
<accession>A0AAN9AH75</accession>
<evidence type="ECO:0000256" key="1">
    <source>
        <dbReference type="SAM" id="Coils"/>
    </source>
</evidence>
<feature type="compositionally biased region" description="Polar residues" evidence="2">
    <location>
        <begin position="446"/>
        <end position="455"/>
    </location>
</feature>
<evidence type="ECO:0000313" key="4">
    <source>
        <dbReference type="Proteomes" id="UP001381693"/>
    </source>
</evidence>
<feature type="compositionally biased region" description="Polar residues" evidence="2">
    <location>
        <begin position="586"/>
        <end position="596"/>
    </location>
</feature>
<organism evidence="3 4">
    <name type="scientific">Halocaridina rubra</name>
    <name type="common">Hawaiian red shrimp</name>
    <dbReference type="NCBI Taxonomy" id="373956"/>
    <lineage>
        <taxon>Eukaryota</taxon>
        <taxon>Metazoa</taxon>
        <taxon>Ecdysozoa</taxon>
        <taxon>Arthropoda</taxon>
        <taxon>Crustacea</taxon>
        <taxon>Multicrustacea</taxon>
        <taxon>Malacostraca</taxon>
        <taxon>Eumalacostraca</taxon>
        <taxon>Eucarida</taxon>
        <taxon>Decapoda</taxon>
        <taxon>Pleocyemata</taxon>
        <taxon>Caridea</taxon>
        <taxon>Atyoidea</taxon>
        <taxon>Atyidae</taxon>
        <taxon>Halocaridina</taxon>
    </lineage>
</organism>
<reference evidence="3 4" key="1">
    <citation type="submission" date="2023-11" db="EMBL/GenBank/DDBJ databases">
        <title>Halocaridina rubra genome assembly.</title>
        <authorList>
            <person name="Smith C."/>
        </authorList>
    </citation>
    <scope>NUCLEOTIDE SEQUENCE [LARGE SCALE GENOMIC DNA]</scope>
    <source>
        <strain evidence="3">EP-1</strain>
        <tissue evidence="3">Whole</tissue>
    </source>
</reference>
<name>A0AAN9AH75_HALRR</name>
<feature type="compositionally biased region" description="Low complexity" evidence="2">
    <location>
        <begin position="616"/>
        <end position="627"/>
    </location>
</feature>
<feature type="region of interest" description="Disordered" evidence="2">
    <location>
        <begin position="313"/>
        <end position="342"/>
    </location>
</feature>